<name>A0A024P4P7_9BACI</name>
<proteinExistence type="predicted"/>
<dbReference type="AlphaFoldDB" id="A0A024P4P7"/>
<dbReference type="EMBL" id="CCDI010000002">
    <property type="protein sequence ID" value="CDQ23855.1"/>
    <property type="molecule type" value="Genomic_DNA"/>
</dbReference>
<reference evidence="2" key="1">
    <citation type="submission" date="2014-03" db="EMBL/GenBank/DDBJ databases">
        <authorList>
            <person name="Urmite Genomes U."/>
        </authorList>
    </citation>
    <scope>NUCLEOTIDE SEQUENCE [LARGE SCALE GENOMIC DNA]</scope>
    <source>
        <strain evidence="2">HD-03</strain>
    </source>
</reference>
<keyword evidence="2" id="KW-1185">Reference proteome</keyword>
<evidence type="ECO:0008006" key="3">
    <source>
        <dbReference type="Google" id="ProtNLM"/>
    </source>
</evidence>
<evidence type="ECO:0000313" key="1">
    <source>
        <dbReference type="EMBL" id="CDQ23855.1"/>
    </source>
</evidence>
<dbReference type="InterPro" id="IPR012347">
    <property type="entry name" value="Ferritin-like"/>
</dbReference>
<protein>
    <recommendedName>
        <fullName evidence="3">DUF3231 family protein</fullName>
    </recommendedName>
</protein>
<gene>
    <name evidence="1" type="ORF">BN983_02108</name>
</gene>
<sequence>MRRGKDISKKHIQLLSEALINDDIQAPISSDHAVTDSTIPVFSDRLMMFQVSLLTSAGLGNYATAAAASQRSDLVLNYERLSLEVGRFGKDGVELMIKNKWMEEPPAAPDRDQLGKEK</sequence>
<organism evidence="1 2">
    <name type="scientific">Halobacillus karajensis</name>
    <dbReference type="NCBI Taxonomy" id="195088"/>
    <lineage>
        <taxon>Bacteria</taxon>
        <taxon>Bacillati</taxon>
        <taxon>Bacillota</taxon>
        <taxon>Bacilli</taxon>
        <taxon>Bacillales</taxon>
        <taxon>Bacillaceae</taxon>
        <taxon>Halobacillus</taxon>
    </lineage>
</organism>
<dbReference type="Gene3D" id="1.20.1260.10">
    <property type="match status" value="1"/>
</dbReference>
<accession>A0A024P4P7</accession>
<dbReference type="Pfam" id="PF11553">
    <property type="entry name" value="DUF3231"/>
    <property type="match status" value="1"/>
</dbReference>
<dbReference type="Proteomes" id="UP000028868">
    <property type="component" value="Unassembled WGS sequence"/>
</dbReference>
<evidence type="ECO:0000313" key="2">
    <source>
        <dbReference type="Proteomes" id="UP000028868"/>
    </source>
</evidence>
<reference evidence="1 2" key="2">
    <citation type="submission" date="2014-05" db="EMBL/GenBank/DDBJ databases">
        <title>Draft genome sequence of Halobacillus karajensis HK-03.</title>
        <authorList>
            <person name="Khelaifia S."/>
            <person name="Croce O."/>
            <person name="Lagier J.C."/>
            <person name="Raoult D."/>
        </authorList>
    </citation>
    <scope>NUCLEOTIDE SEQUENCE [LARGE SCALE GENOMIC DNA]</scope>
    <source>
        <strain evidence="1 2">HD-03</strain>
    </source>
</reference>
<comment type="caution">
    <text evidence="1">The sequence shown here is derived from an EMBL/GenBank/DDBJ whole genome shotgun (WGS) entry which is preliminary data.</text>
</comment>
<dbReference type="InterPro" id="IPR021617">
    <property type="entry name" value="DUF3231"/>
</dbReference>